<sequence>MTRAQDTAIERASGHENLLRDALDALRAYMDAVRFTQDKQALIDAIRLADDMARNVLARAAQEAGHA</sequence>
<reference evidence="1" key="1">
    <citation type="journal article" date="2022" name="Microbiol. Resour. Announc.">
        <title>Genome Sequence of Cupriavidus campinensis Strain G5, a Member of a Bacterial Consortium Capable of Polyethylene Degradation.</title>
        <authorList>
            <person name="Schneider B."/>
            <person name="Pfeiffer F."/>
            <person name="Dyall-Smith M."/>
            <person name="Kunte H.J."/>
        </authorList>
    </citation>
    <scope>NUCLEOTIDE SEQUENCE</scope>
    <source>
        <strain evidence="1">G5</strain>
    </source>
</reference>
<dbReference type="EMBL" id="CP097330">
    <property type="protein sequence ID" value="URF03003.1"/>
    <property type="molecule type" value="Genomic_DNA"/>
</dbReference>
<evidence type="ECO:0000313" key="1">
    <source>
        <dbReference type="EMBL" id="URF03003.1"/>
    </source>
</evidence>
<dbReference type="RefSeq" id="WP_250024641.1">
    <property type="nucleotide sequence ID" value="NZ_CP097330.1"/>
</dbReference>
<organism evidence="1 2">
    <name type="scientific">Cupriavidus campinensis</name>
    <dbReference type="NCBI Taxonomy" id="151783"/>
    <lineage>
        <taxon>Bacteria</taxon>
        <taxon>Pseudomonadati</taxon>
        <taxon>Pseudomonadota</taxon>
        <taxon>Betaproteobacteria</taxon>
        <taxon>Burkholderiales</taxon>
        <taxon>Burkholderiaceae</taxon>
        <taxon>Cupriavidus</taxon>
    </lineage>
</organism>
<reference evidence="1" key="2">
    <citation type="submission" date="2022-05" db="EMBL/GenBank/DDBJ databases">
        <authorList>
            <person name="Kunte H.-J."/>
        </authorList>
    </citation>
    <scope>NUCLEOTIDE SEQUENCE</scope>
    <source>
        <strain evidence="1">G5</strain>
    </source>
</reference>
<gene>
    <name evidence="1" type="ORF">M5D45_10590</name>
</gene>
<evidence type="ECO:0000313" key="2">
    <source>
        <dbReference type="Proteomes" id="UP001056132"/>
    </source>
</evidence>
<protein>
    <submittedName>
        <fullName evidence="1">Uncharacterized protein</fullName>
    </submittedName>
</protein>
<proteinExistence type="predicted"/>
<dbReference type="AlphaFoldDB" id="A0AAE9HW37"/>
<dbReference type="KEGG" id="ccam:M5D45_10590"/>
<dbReference type="Proteomes" id="UP001056132">
    <property type="component" value="Chromosome 1"/>
</dbReference>
<name>A0AAE9HW37_9BURK</name>
<accession>A0AAE9HW37</accession>